<feature type="compositionally biased region" description="Basic and acidic residues" evidence="1">
    <location>
        <begin position="1"/>
        <end position="12"/>
    </location>
</feature>
<evidence type="ECO:0000313" key="2">
    <source>
        <dbReference type="EMBL" id="KAJ7028859.1"/>
    </source>
</evidence>
<keyword evidence="3" id="KW-1185">Reference proteome</keyword>
<proteinExistence type="predicted"/>
<sequence>MIYIDRPEEKNIPPKIAGQPGWNKRTSLRSADRSFDYLGKDAGDRSRLVRQGVRQQEGEALPWKQTNTRLWMSYIGLSTLAAMPNPSNPRIAYFLVGGFLQGWFSPKTGLERAYGGKKWFEFELGAKGAGNRQKESGIG</sequence>
<reference evidence="2" key="1">
    <citation type="submission" date="2023-03" db="EMBL/GenBank/DDBJ databases">
        <title>Massive genome expansion in bonnet fungi (Mycena s.s.) driven by repeated elements and novel gene families across ecological guilds.</title>
        <authorList>
            <consortium name="Lawrence Berkeley National Laboratory"/>
            <person name="Harder C.B."/>
            <person name="Miyauchi S."/>
            <person name="Viragh M."/>
            <person name="Kuo A."/>
            <person name="Thoen E."/>
            <person name="Andreopoulos B."/>
            <person name="Lu D."/>
            <person name="Skrede I."/>
            <person name="Drula E."/>
            <person name="Henrissat B."/>
            <person name="Morin E."/>
            <person name="Kohler A."/>
            <person name="Barry K."/>
            <person name="LaButti K."/>
            <person name="Morin E."/>
            <person name="Salamov A."/>
            <person name="Lipzen A."/>
            <person name="Mereny Z."/>
            <person name="Hegedus B."/>
            <person name="Baldrian P."/>
            <person name="Stursova M."/>
            <person name="Weitz H."/>
            <person name="Taylor A."/>
            <person name="Grigoriev I.V."/>
            <person name="Nagy L.G."/>
            <person name="Martin F."/>
            <person name="Kauserud H."/>
        </authorList>
    </citation>
    <scope>NUCLEOTIDE SEQUENCE</scope>
    <source>
        <strain evidence="2">CBHHK200</strain>
    </source>
</reference>
<dbReference type="EMBL" id="JARJCM010000108">
    <property type="protein sequence ID" value="KAJ7028859.1"/>
    <property type="molecule type" value="Genomic_DNA"/>
</dbReference>
<accession>A0AAD6SJV0</accession>
<evidence type="ECO:0000256" key="1">
    <source>
        <dbReference type="SAM" id="MobiDB-lite"/>
    </source>
</evidence>
<comment type="caution">
    <text evidence="2">The sequence shown here is derived from an EMBL/GenBank/DDBJ whole genome shotgun (WGS) entry which is preliminary data.</text>
</comment>
<evidence type="ECO:0000313" key="3">
    <source>
        <dbReference type="Proteomes" id="UP001218188"/>
    </source>
</evidence>
<gene>
    <name evidence="2" type="ORF">C8F04DRAFT_1188290</name>
</gene>
<organism evidence="2 3">
    <name type="scientific">Mycena alexandri</name>
    <dbReference type="NCBI Taxonomy" id="1745969"/>
    <lineage>
        <taxon>Eukaryota</taxon>
        <taxon>Fungi</taxon>
        <taxon>Dikarya</taxon>
        <taxon>Basidiomycota</taxon>
        <taxon>Agaricomycotina</taxon>
        <taxon>Agaricomycetes</taxon>
        <taxon>Agaricomycetidae</taxon>
        <taxon>Agaricales</taxon>
        <taxon>Marasmiineae</taxon>
        <taxon>Mycenaceae</taxon>
        <taxon>Mycena</taxon>
    </lineage>
</organism>
<dbReference type="Proteomes" id="UP001218188">
    <property type="component" value="Unassembled WGS sequence"/>
</dbReference>
<name>A0AAD6SJV0_9AGAR</name>
<dbReference type="AlphaFoldDB" id="A0AAD6SJV0"/>
<protein>
    <submittedName>
        <fullName evidence="2">Uncharacterized protein</fullName>
    </submittedName>
</protein>
<feature type="region of interest" description="Disordered" evidence="1">
    <location>
        <begin position="1"/>
        <end position="23"/>
    </location>
</feature>